<protein>
    <recommendedName>
        <fullName evidence="5">Elongator complex protein 4</fullName>
    </recommendedName>
</protein>
<dbReference type="UniPathway" id="UPA00988"/>
<dbReference type="GO" id="GO:0005737">
    <property type="term" value="C:cytoplasm"/>
    <property type="evidence" value="ECO:0000318"/>
    <property type="project" value="GO_Central"/>
</dbReference>
<comment type="similarity">
    <text evidence="4">Belongs to the ELP4 family.</text>
</comment>
<dbReference type="Gene3D" id="3.40.50.300">
    <property type="entry name" value="P-loop containing nucleotide triphosphate hydrolases"/>
    <property type="match status" value="1"/>
</dbReference>
<dbReference type="HOGENOM" id="CLU_031345_3_1_1"/>
<evidence type="ECO:0000256" key="5">
    <source>
        <dbReference type="ARBA" id="ARBA00020265"/>
    </source>
</evidence>
<dbReference type="InterPro" id="IPR027417">
    <property type="entry name" value="P-loop_NTPase"/>
</dbReference>
<dbReference type="GO" id="GO:0002098">
    <property type="term" value="P:tRNA wobble uridine modification"/>
    <property type="evidence" value="ECO:0000318"/>
    <property type="project" value="GO_Central"/>
</dbReference>
<evidence type="ECO:0000256" key="7">
    <source>
        <dbReference type="ARBA" id="ARBA00022694"/>
    </source>
</evidence>
<dbReference type="GO" id="GO:0033588">
    <property type="term" value="C:elongator holoenzyme complex"/>
    <property type="evidence" value="ECO:0000318"/>
    <property type="project" value="GO_Central"/>
</dbReference>
<evidence type="ECO:0000256" key="3">
    <source>
        <dbReference type="ARBA" id="ARBA00005043"/>
    </source>
</evidence>
<dbReference type="OrthoDB" id="289162at2759"/>
<comment type="subcellular location">
    <subcellularLocation>
        <location evidence="2">Cytoplasm</location>
    </subcellularLocation>
    <subcellularLocation>
        <location evidence="1">Nucleus</location>
    </subcellularLocation>
</comment>
<dbReference type="FunCoup" id="F4P468">
    <property type="interactions" value="540"/>
</dbReference>
<reference evidence="10 11" key="1">
    <citation type="submission" date="2009-12" db="EMBL/GenBank/DDBJ databases">
        <title>The draft genome of Batrachochytrium dendrobatidis.</title>
        <authorList>
            <consortium name="US DOE Joint Genome Institute (JGI-PGF)"/>
            <person name="Kuo A."/>
            <person name="Salamov A."/>
            <person name="Schmutz J."/>
            <person name="Lucas S."/>
            <person name="Pitluck S."/>
            <person name="Rosenblum E."/>
            <person name="Stajich J."/>
            <person name="Eisen M."/>
            <person name="Grigoriev I.V."/>
        </authorList>
    </citation>
    <scope>NUCLEOTIDE SEQUENCE [LARGE SCALE GENOMIC DNA]</scope>
    <source>
        <strain evidence="11">JAM81 / FGSC 10211</strain>
    </source>
</reference>
<evidence type="ECO:0000313" key="10">
    <source>
        <dbReference type="EMBL" id="EGF79944.1"/>
    </source>
</evidence>
<comment type="pathway">
    <text evidence="3">tRNA modification; 5-methoxycarbonylmethyl-2-thiouridine-tRNA biosynthesis.</text>
</comment>
<gene>
    <name evidence="10" type="ORF">BATDEDRAFT_35261</name>
</gene>
<keyword evidence="6" id="KW-0963">Cytoplasm</keyword>
<feature type="compositionally biased region" description="Polar residues" evidence="9">
    <location>
        <begin position="456"/>
        <end position="468"/>
    </location>
</feature>
<dbReference type="GO" id="GO:0005634">
    <property type="term" value="C:nucleus"/>
    <property type="evidence" value="ECO:0007669"/>
    <property type="project" value="UniProtKB-SubCell"/>
</dbReference>
<sequence length="468" mass="50658">MSFSSFRKPGTSQIQSAAHKKLPATRVSAHNGQTLTSTGIPSLDDTFGGGLPLGSLLLIKEDRFTGYAMLALKYYMAQGIASNHAILFASGSTTANTASDLDPIFSDLMAVVKPSAGHEQDDGSSGVDYVPLPSGSIMTPKFTRALGALRSSSRGSVSAIPSASSDSSDQLDIAWRYQAMPKFNSQVSNSVQSSSGQLYCRVFDLTKRIDPELLTRSSIQCYNGPSLSVDSPNMFRNLLEKIQSAIVDGGFSTCGDTEKAQTLLRIAIRSFVSPEWTVSNDPESLLYIKEACLFLHSLKSILRNTQAVCVVTVPAYLYEDFYRIRADPLIRRLEYTADAVIEIESFAGSPKPVNPLYATEYHGLIHPHRTFGLNSHKETSRLSPVELHSLAFKVRRKRFLIETFTLPPEDAQDESNESKSAKSSAGQETNTSRQHSSSIPSGAARSRPRGSGPSCGASTSGVSSVLDF</sequence>
<evidence type="ECO:0000256" key="1">
    <source>
        <dbReference type="ARBA" id="ARBA00004123"/>
    </source>
</evidence>
<dbReference type="PANTHER" id="PTHR12896:SF1">
    <property type="entry name" value="ELONGATOR COMPLEX PROTEIN 4"/>
    <property type="match status" value="1"/>
</dbReference>
<dbReference type="STRING" id="684364.F4P468"/>
<dbReference type="GeneID" id="18240710"/>
<feature type="region of interest" description="Disordered" evidence="9">
    <location>
        <begin position="1"/>
        <end position="33"/>
    </location>
</feature>
<feature type="compositionally biased region" description="Polar residues" evidence="9">
    <location>
        <begin position="426"/>
        <end position="440"/>
    </location>
</feature>
<dbReference type="OMA" id="QGMLKVH"/>
<dbReference type="InParanoid" id="F4P468"/>
<keyword evidence="8" id="KW-0539">Nucleus</keyword>
<evidence type="ECO:0000256" key="4">
    <source>
        <dbReference type="ARBA" id="ARBA00007573"/>
    </source>
</evidence>
<dbReference type="AlphaFoldDB" id="F4P468"/>
<dbReference type="EMBL" id="GL882885">
    <property type="protein sequence ID" value="EGF79944.1"/>
    <property type="molecule type" value="Genomic_DNA"/>
</dbReference>
<evidence type="ECO:0000256" key="8">
    <source>
        <dbReference type="ARBA" id="ARBA00023242"/>
    </source>
</evidence>
<keyword evidence="7" id="KW-0819">tRNA processing</keyword>
<evidence type="ECO:0000256" key="6">
    <source>
        <dbReference type="ARBA" id="ARBA00022490"/>
    </source>
</evidence>
<evidence type="ECO:0000256" key="2">
    <source>
        <dbReference type="ARBA" id="ARBA00004496"/>
    </source>
</evidence>
<dbReference type="PANTHER" id="PTHR12896">
    <property type="entry name" value="PAX6 NEIGHBOR PROTEIN PAXNEB"/>
    <property type="match status" value="1"/>
</dbReference>
<keyword evidence="11" id="KW-1185">Reference proteome</keyword>
<proteinExistence type="inferred from homology"/>
<dbReference type="Pfam" id="PF05625">
    <property type="entry name" value="PAXNEB"/>
    <property type="match status" value="1"/>
</dbReference>
<evidence type="ECO:0000313" key="11">
    <source>
        <dbReference type="Proteomes" id="UP000007241"/>
    </source>
</evidence>
<organism evidence="10 11">
    <name type="scientific">Batrachochytrium dendrobatidis (strain JAM81 / FGSC 10211)</name>
    <name type="common">Frog chytrid fungus</name>
    <dbReference type="NCBI Taxonomy" id="684364"/>
    <lineage>
        <taxon>Eukaryota</taxon>
        <taxon>Fungi</taxon>
        <taxon>Fungi incertae sedis</taxon>
        <taxon>Chytridiomycota</taxon>
        <taxon>Chytridiomycota incertae sedis</taxon>
        <taxon>Chytridiomycetes</taxon>
        <taxon>Rhizophydiales</taxon>
        <taxon>Rhizophydiales incertae sedis</taxon>
        <taxon>Batrachochytrium</taxon>
    </lineage>
</organism>
<accession>F4P468</accession>
<evidence type="ECO:0000256" key="9">
    <source>
        <dbReference type="SAM" id="MobiDB-lite"/>
    </source>
</evidence>
<feature type="region of interest" description="Disordered" evidence="9">
    <location>
        <begin position="408"/>
        <end position="468"/>
    </location>
</feature>
<name>F4P468_BATDJ</name>
<feature type="compositionally biased region" description="Polar residues" evidence="9">
    <location>
        <begin position="1"/>
        <end position="16"/>
    </location>
</feature>
<dbReference type="Proteomes" id="UP000007241">
    <property type="component" value="Unassembled WGS sequence"/>
</dbReference>
<dbReference type="RefSeq" id="XP_006679558.1">
    <property type="nucleotide sequence ID" value="XM_006679495.1"/>
</dbReference>
<dbReference type="CDD" id="cd19494">
    <property type="entry name" value="Elp4"/>
    <property type="match status" value="1"/>
</dbReference>
<dbReference type="InterPro" id="IPR008728">
    <property type="entry name" value="Elongator_complex_protein_4"/>
</dbReference>